<feature type="transmembrane region" description="Helical" evidence="8">
    <location>
        <begin position="88"/>
        <end position="110"/>
    </location>
</feature>
<comment type="subcellular location">
    <subcellularLocation>
        <location evidence="1 7">Cell membrane</location>
        <topology evidence="1 7">Multi-pass membrane protein</topology>
    </subcellularLocation>
</comment>
<comment type="similarity">
    <text evidence="2 7">Belongs to the cytochrome c oxidase subunit 3 family.</text>
</comment>
<dbReference type="PANTHER" id="PTHR11403:SF2">
    <property type="entry name" value="CYTOCHROME BO(3) UBIQUINOL OXIDASE SUBUNIT 3"/>
    <property type="match status" value="1"/>
</dbReference>
<evidence type="ECO:0000256" key="5">
    <source>
        <dbReference type="ARBA" id="ARBA00022989"/>
    </source>
</evidence>
<gene>
    <name evidence="10" type="ORF">GGR42_001407</name>
</gene>
<dbReference type="Gene3D" id="1.20.120.80">
    <property type="entry name" value="Cytochrome c oxidase, subunit III, four-helix bundle"/>
    <property type="match status" value="1"/>
</dbReference>
<evidence type="ECO:0000256" key="3">
    <source>
        <dbReference type="ARBA" id="ARBA00022475"/>
    </source>
</evidence>
<dbReference type="InterPro" id="IPR000298">
    <property type="entry name" value="Cyt_c_oxidase-like_su3"/>
</dbReference>
<keyword evidence="11" id="KW-1185">Reference proteome</keyword>
<feature type="transmembrane region" description="Helical" evidence="8">
    <location>
        <begin position="55"/>
        <end position="76"/>
    </location>
</feature>
<evidence type="ECO:0000256" key="8">
    <source>
        <dbReference type="SAM" id="Phobius"/>
    </source>
</evidence>
<proteinExistence type="inferred from homology"/>
<dbReference type="InterPro" id="IPR024791">
    <property type="entry name" value="Cyt_c/ubiquinol_Oxase_su3"/>
</dbReference>
<sequence length="195" mass="22046">MGVDLTEGTQMEKNSRAKKMMLWFGIISLIMAFAGWTSAYIVSRTREDWISDLELPSSFLASTIVLIISSITYILAKKATRRDNVKMCTTWLLVTLGLGVIFIVLQFKGFSQMVENGYYFTGPTSNIKSSYIFLIAAVHIVHVVAGLLSLLVVLYNQVKAKYSSGNMLGLELGANFWHFLDLLWVYLILFIYFVK</sequence>
<feature type="transmembrane region" description="Helical" evidence="8">
    <location>
        <begin position="176"/>
        <end position="194"/>
    </location>
</feature>
<dbReference type="EMBL" id="JAATJJ010000001">
    <property type="protein sequence ID" value="NJB70945.1"/>
    <property type="molecule type" value="Genomic_DNA"/>
</dbReference>
<keyword evidence="6 8" id="KW-0472">Membrane</keyword>
<dbReference type="GO" id="GO:0004129">
    <property type="term" value="F:cytochrome-c oxidase activity"/>
    <property type="evidence" value="ECO:0007669"/>
    <property type="project" value="InterPro"/>
</dbReference>
<keyword evidence="10" id="KW-0560">Oxidoreductase</keyword>
<dbReference type="InterPro" id="IPR013833">
    <property type="entry name" value="Cyt_c_oxidase_su3_a-hlx"/>
</dbReference>
<dbReference type="GO" id="GO:0016491">
    <property type="term" value="F:oxidoreductase activity"/>
    <property type="evidence" value="ECO:0007669"/>
    <property type="project" value="UniProtKB-KW"/>
</dbReference>
<dbReference type="PROSITE" id="PS50253">
    <property type="entry name" value="COX3"/>
    <property type="match status" value="1"/>
</dbReference>
<dbReference type="AlphaFoldDB" id="A0A846QZ73"/>
<reference evidence="10 11" key="1">
    <citation type="submission" date="2020-03" db="EMBL/GenBank/DDBJ databases">
        <title>Genomic Encyclopedia of Type Strains, Phase IV (KMG-IV): sequencing the most valuable type-strain genomes for metagenomic binning, comparative biology and taxonomic classification.</title>
        <authorList>
            <person name="Goeker M."/>
        </authorList>
    </citation>
    <scope>NUCLEOTIDE SEQUENCE [LARGE SCALE GENOMIC DNA]</scope>
    <source>
        <strain evidence="10 11">DSM 29762</strain>
    </source>
</reference>
<evidence type="ECO:0000313" key="11">
    <source>
        <dbReference type="Proteomes" id="UP000590442"/>
    </source>
</evidence>
<evidence type="ECO:0000256" key="1">
    <source>
        <dbReference type="ARBA" id="ARBA00004651"/>
    </source>
</evidence>
<organism evidence="10 11">
    <name type="scientific">Saonia flava</name>
    <dbReference type="NCBI Taxonomy" id="523696"/>
    <lineage>
        <taxon>Bacteria</taxon>
        <taxon>Pseudomonadati</taxon>
        <taxon>Bacteroidota</taxon>
        <taxon>Flavobacteriia</taxon>
        <taxon>Flavobacteriales</taxon>
        <taxon>Flavobacteriaceae</taxon>
        <taxon>Saonia</taxon>
    </lineage>
</organism>
<evidence type="ECO:0000256" key="6">
    <source>
        <dbReference type="ARBA" id="ARBA00023136"/>
    </source>
</evidence>
<feature type="transmembrane region" description="Helical" evidence="8">
    <location>
        <begin position="130"/>
        <end position="155"/>
    </location>
</feature>
<dbReference type="GO" id="GO:0019646">
    <property type="term" value="P:aerobic electron transport chain"/>
    <property type="evidence" value="ECO:0007669"/>
    <property type="project" value="InterPro"/>
</dbReference>
<accession>A0A846QZ73</accession>
<dbReference type="PANTHER" id="PTHR11403">
    <property type="entry name" value="CYTOCHROME C OXIDASE SUBUNIT III"/>
    <property type="match status" value="1"/>
</dbReference>
<feature type="transmembrane region" description="Helical" evidence="8">
    <location>
        <begin position="21"/>
        <end position="43"/>
    </location>
</feature>
<keyword evidence="5 8" id="KW-1133">Transmembrane helix</keyword>
<feature type="domain" description="Heme-copper oxidase subunit III family profile" evidence="9">
    <location>
        <begin position="1"/>
        <end position="195"/>
    </location>
</feature>
<dbReference type="RefSeq" id="WP_167962246.1">
    <property type="nucleotide sequence ID" value="NZ_JAATJJ010000001.1"/>
</dbReference>
<evidence type="ECO:0000313" key="10">
    <source>
        <dbReference type="EMBL" id="NJB70945.1"/>
    </source>
</evidence>
<dbReference type="InterPro" id="IPR035973">
    <property type="entry name" value="Cyt_c_oxidase_su3-like_sf"/>
</dbReference>
<dbReference type="GO" id="GO:0005886">
    <property type="term" value="C:plasma membrane"/>
    <property type="evidence" value="ECO:0007669"/>
    <property type="project" value="UniProtKB-SubCell"/>
</dbReference>
<keyword evidence="3" id="KW-1003">Cell membrane</keyword>
<protein>
    <submittedName>
        <fullName evidence="10">Cytochrome c oxidase subunit 3</fullName>
        <ecNumber evidence="10">1.9.3.1</ecNumber>
    </submittedName>
</protein>
<dbReference type="EC" id="1.9.3.1" evidence="10"/>
<name>A0A846QZ73_9FLAO</name>
<evidence type="ECO:0000256" key="2">
    <source>
        <dbReference type="ARBA" id="ARBA00010581"/>
    </source>
</evidence>
<dbReference type="Proteomes" id="UP000590442">
    <property type="component" value="Unassembled WGS sequence"/>
</dbReference>
<comment type="caution">
    <text evidence="10">The sequence shown here is derived from an EMBL/GenBank/DDBJ whole genome shotgun (WGS) entry which is preliminary data.</text>
</comment>
<dbReference type="SUPFAM" id="SSF81452">
    <property type="entry name" value="Cytochrome c oxidase subunit III-like"/>
    <property type="match status" value="1"/>
</dbReference>
<keyword evidence="4 7" id="KW-0812">Transmembrane</keyword>
<evidence type="ECO:0000256" key="7">
    <source>
        <dbReference type="RuleBase" id="RU003376"/>
    </source>
</evidence>
<evidence type="ECO:0000256" key="4">
    <source>
        <dbReference type="ARBA" id="ARBA00022692"/>
    </source>
</evidence>
<evidence type="ECO:0000259" key="9">
    <source>
        <dbReference type="PROSITE" id="PS50253"/>
    </source>
</evidence>
<dbReference type="Pfam" id="PF00510">
    <property type="entry name" value="COX3"/>
    <property type="match status" value="1"/>
</dbReference>